<dbReference type="AlphaFoldDB" id="A0A9W5Y7M2"/>
<evidence type="ECO:0000313" key="10">
    <source>
        <dbReference type="EMBL" id="GKX28002.1"/>
    </source>
</evidence>
<dbReference type="InterPro" id="IPR008844">
    <property type="entry name" value="Spore_GerAC-like"/>
</dbReference>
<keyword evidence="3" id="KW-0309">Germination</keyword>
<keyword evidence="4" id="KW-0732">Signal</keyword>
<name>A0A9W5Y7M2_9FIRM</name>
<keyword evidence="6" id="KW-0564">Palmitate</keyword>
<evidence type="ECO:0000256" key="3">
    <source>
        <dbReference type="ARBA" id="ARBA00022544"/>
    </source>
</evidence>
<evidence type="ECO:0000256" key="4">
    <source>
        <dbReference type="ARBA" id="ARBA00022729"/>
    </source>
</evidence>
<evidence type="ECO:0000256" key="5">
    <source>
        <dbReference type="ARBA" id="ARBA00023136"/>
    </source>
</evidence>
<keyword evidence="11" id="KW-1185">Reference proteome</keyword>
<proteinExistence type="inferred from homology"/>
<evidence type="ECO:0000259" key="8">
    <source>
        <dbReference type="Pfam" id="PF05504"/>
    </source>
</evidence>
<comment type="subcellular location">
    <subcellularLocation>
        <location evidence="1">Membrane</location>
        <topology evidence="1">Lipid-anchor</topology>
    </subcellularLocation>
</comment>
<sequence>MYKKILFAITLIPVLLTTGCWDSKDINKKCINISLGVDYVDELIEFSGEIVKLTNTEKEQSDDSQASNVYTVFSYGTTFEEARVNYNSSIPYTSFLGATRVVIFSEEYAKQGIEAYLNRVDSLFDYRKTLNTVVSREPTKKLLDVKTNKAISVGFLIDRMLHHQIEEGTTISPNTGNILSNVAFGSQGYLMPYIGIESGDIAYLGLAIFKDSKLIDVIDTTDTTPILYILAKNPKLLEVITLPTDNKNKYSFRIHINDRNINTSYIDDTIFIDMDLDLHAELLYQYYKSKITEEKVKQLQNELSYKINTEINEMIKKAQKEFKCDIFGFGQKFRAQNYHQYQKMNWTEDFLTSKINVTVNTTIVNKNLKSDDK</sequence>
<gene>
    <name evidence="10" type="ORF">SH1V18_04820</name>
</gene>
<reference evidence="10" key="1">
    <citation type="submission" date="2022-06" db="EMBL/GenBank/DDBJ databases">
        <title>Vallitalea longa sp. nov., an anaerobic bacterium isolated from marine sediment.</title>
        <authorList>
            <person name="Hirano S."/>
            <person name="Terahara T."/>
            <person name="Mori K."/>
            <person name="Hamada M."/>
            <person name="Matsumoto R."/>
            <person name="Kobayashi T."/>
        </authorList>
    </citation>
    <scope>NUCLEOTIDE SEQUENCE</scope>
    <source>
        <strain evidence="10">SH18-1</strain>
    </source>
</reference>
<comment type="caution">
    <text evidence="10">The sequence shown here is derived from an EMBL/GenBank/DDBJ whole genome shotgun (WGS) entry which is preliminary data.</text>
</comment>
<organism evidence="10 11">
    <name type="scientific">Vallitalea longa</name>
    <dbReference type="NCBI Taxonomy" id="2936439"/>
    <lineage>
        <taxon>Bacteria</taxon>
        <taxon>Bacillati</taxon>
        <taxon>Bacillota</taxon>
        <taxon>Clostridia</taxon>
        <taxon>Lachnospirales</taxon>
        <taxon>Vallitaleaceae</taxon>
        <taxon>Vallitalea</taxon>
    </lineage>
</organism>
<dbReference type="PANTHER" id="PTHR35789:SF1">
    <property type="entry name" value="SPORE GERMINATION PROTEIN B3"/>
    <property type="match status" value="1"/>
</dbReference>
<comment type="similarity">
    <text evidence="2">Belongs to the GerABKC lipoprotein family.</text>
</comment>
<evidence type="ECO:0000256" key="2">
    <source>
        <dbReference type="ARBA" id="ARBA00007886"/>
    </source>
</evidence>
<dbReference type="Proteomes" id="UP001144256">
    <property type="component" value="Unassembled WGS sequence"/>
</dbReference>
<dbReference type="EMBL" id="BRLB01000001">
    <property type="protein sequence ID" value="GKX28002.1"/>
    <property type="molecule type" value="Genomic_DNA"/>
</dbReference>
<evidence type="ECO:0000256" key="7">
    <source>
        <dbReference type="ARBA" id="ARBA00023288"/>
    </source>
</evidence>
<keyword evidence="7" id="KW-0449">Lipoprotein</keyword>
<feature type="domain" description="Spore germination protein N-terminal" evidence="9">
    <location>
        <begin position="22"/>
        <end position="195"/>
    </location>
</feature>
<dbReference type="PANTHER" id="PTHR35789">
    <property type="entry name" value="SPORE GERMINATION PROTEIN B3"/>
    <property type="match status" value="1"/>
</dbReference>
<dbReference type="NCBIfam" id="TIGR02887">
    <property type="entry name" value="spore_ger_x_C"/>
    <property type="match status" value="1"/>
</dbReference>
<dbReference type="GO" id="GO:0016020">
    <property type="term" value="C:membrane"/>
    <property type="evidence" value="ECO:0007669"/>
    <property type="project" value="UniProtKB-SubCell"/>
</dbReference>
<accession>A0A9W5Y7M2</accession>
<dbReference type="Gene3D" id="3.30.300.210">
    <property type="entry name" value="Nutrient germinant receptor protein C, domain 3"/>
    <property type="match status" value="1"/>
</dbReference>
<feature type="domain" description="Spore germination GerAC-like C-terminal" evidence="8">
    <location>
        <begin position="205"/>
        <end position="365"/>
    </location>
</feature>
<dbReference type="Pfam" id="PF25198">
    <property type="entry name" value="Spore_GerAC_N"/>
    <property type="match status" value="1"/>
</dbReference>
<protein>
    <submittedName>
        <fullName evidence="10">Uncharacterized protein</fullName>
    </submittedName>
</protein>
<evidence type="ECO:0000256" key="1">
    <source>
        <dbReference type="ARBA" id="ARBA00004635"/>
    </source>
</evidence>
<evidence type="ECO:0000256" key="6">
    <source>
        <dbReference type="ARBA" id="ARBA00023139"/>
    </source>
</evidence>
<dbReference type="Pfam" id="PF05504">
    <property type="entry name" value="Spore_GerAC"/>
    <property type="match status" value="1"/>
</dbReference>
<keyword evidence="5" id="KW-0472">Membrane</keyword>
<dbReference type="InterPro" id="IPR057336">
    <property type="entry name" value="GerAC_N"/>
</dbReference>
<dbReference type="InterPro" id="IPR038501">
    <property type="entry name" value="Spore_GerAC_C_sf"/>
</dbReference>
<dbReference type="InterPro" id="IPR046953">
    <property type="entry name" value="Spore_GerAC-like_C"/>
</dbReference>
<dbReference type="RefSeq" id="WP_281811864.1">
    <property type="nucleotide sequence ID" value="NZ_BRLB01000001.1"/>
</dbReference>
<dbReference type="GO" id="GO:0009847">
    <property type="term" value="P:spore germination"/>
    <property type="evidence" value="ECO:0007669"/>
    <property type="project" value="InterPro"/>
</dbReference>
<evidence type="ECO:0000259" key="9">
    <source>
        <dbReference type="Pfam" id="PF25198"/>
    </source>
</evidence>
<evidence type="ECO:0000313" key="11">
    <source>
        <dbReference type="Proteomes" id="UP001144256"/>
    </source>
</evidence>
<dbReference type="PROSITE" id="PS51257">
    <property type="entry name" value="PROKAR_LIPOPROTEIN"/>
    <property type="match status" value="1"/>
</dbReference>